<dbReference type="AlphaFoldDB" id="A0A645I189"/>
<gene>
    <name evidence="1" type="ORF">SDC9_189770</name>
</gene>
<sequence>MLNALNATAVICHAHFRCFKGRRCIEQADFLCVLSALARQAERTIYEKAWQSEAEEVLLPPTKRERFKQCRSHTDNGRAISGVIQMYRQEKKARTKSRTVSLSQELFMEM</sequence>
<protein>
    <submittedName>
        <fullName evidence="1">Uncharacterized protein</fullName>
    </submittedName>
</protein>
<organism evidence="1">
    <name type="scientific">bioreactor metagenome</name>
    <dbReference type="NCBI Taxonomy" id="1076179"/>
    <lineage>
        <taxon>unclassified sequences</taxon>
        <taxon>metagenomes</taxon>
        <taxon>ecological metagenomes</taxon>
    </lineage>
</organism>
<evidence type="ECO:0000313" key="1">
    <source>
        <dbReference type="EMBL" id="MPN42214.1"/>
    </source>
</evidence>
<proteinExistence type="predicted"/>
<reference evidence="1" key="1">
    <citation type="submission" date="2019-08" db="EMBL/GenBank/DDBJ databases">
        <authorList>
            <person name="Kucharzyk K."/>
            <person name="Murdoch R.W."/>
            <person name="Higgins S."/>
            <person name="Loffler F."/>
        </authorList>
    </citation>
    <scope>NUCLEOTIDE SEQUENCE</scope>
</reference>
<dbReference type="EMBL" id="VSSQ01099801">
    <property type="protein sequence ID" value="MPN42214.1"/>
    <property type="molecule type" value="Genomic_DNA"/>
</dbReference>
<name>A0A645I189_9ZZZZ</name>
<accession>A0A645I189</accession>
<comment type="caution">
    <text evidence="1">The sequence shown here is derived from an EMBL/GenBank/DDBJ whole genome shotgun (WGS) entry which is preliminary data.</text>
</comment>